<dbReference type="InterPro" id="IPR029055">
    <property type="entry name" value="Ntn_hydrolases_N"/>
</dbReference>
<dbReference type="InterPro" id="IPR051792">
    <property type="entry name" value="GGT_bact"/>
</dbReference>
<dbReference type="RefSeq" id="WP_159543170.1">
    <property type="nucleotide sequence ID" value="NZ_CP047156.1"/>
</dbReference>
<evidence type="ECO:0000313" key="5">
    <source>
        <dbReference type="EMBL" id="QHB99518.1"/>
    </source>
</evidence>
<dbReference type="Proteomes" id="UP000463857">
    <property type="component" value="Chromosome"/>
</dbReference>
<keyword evidence="3" id="KW-0378">Hydrolase</keyword>
<evidence type="ECO:0000256" key="1">
    <source>
        <dbReference type="ARBA" id="ARBA00009381"/>
    </source>
</evidence>
<protein>
    <submittedName>
        <fullName evidence="5">Gamma-glutamyltranspeptidase</fullName>
    </submittedName>
</protein>
<sequence length="466" mass="47917">MPTHSAIPTAVAAGHQVTADVGRDVLLAGGSAADAGVAMMLASCVAETVFTGIGGGGFATYYDAKADEVRCVDFFVTIPGLGGTIPQPMVPIEVEFGGHALEYTIGASSAAVPGVPRGTAYLHERWGSLPWREVVQPAVELAHTGVALSRQHRGVLDSIWQCMGAGLGDAIHRNAAGAVLAPGETLRIPGLGRAMEVLRDQGAEPFYEGEVADAMLAALDGGAISERDLAAYDVIETAALAAPFAGTEVYSRGDDLDDLLETLRLLDGRIGEAYDDPTAALRLVAALRATALRTETTNLVVTDAAGDACVITTSLGLGTGVWVPEYGIHPNSMLGEGELIRPGARPGERMGSMMSPAIALDSDGVVVAAGAAGGSRIRSSLVQVLIGVLVGHRDAQQAIDAPRLNPVGDIVRLEPGFAPAVLDALVAEGDRLDHVPEPHAYFGGVSAITRRGAGADGRRGGAVHLL</sequence>
<keyword evidence="2" id="KW-0808">Transferase</keyword>
<dbReference type="Gene3D" id="3.60.20.40">
    <property type="match status" value="1"/>
</dbReference>
<keyword evidence="6" id="KW-1185">Reference proteome</keyword>
<evidence type="ECO:0000256" key="2">
    <source>
        <dbReference type="ARBA" id="ARBA00022679"/>
    </source>
</evidence>
<evidence type="ECO:0000313" key="6">
    <source>
        <dbReference type="Proteomes" id="UP000463857"/>
    </source>
</evidence>
<dbReference type="GO" id="GO:0016787">
    <property type="term" value="F:hydrolase activity"/>
    <property type="evidence" value="ECO:0007669"/>
    <property type="project" value="UniProtKB-KW"/>
</dbReference>
<keyword evidence="4" id="KW-0865">Zymogen</keyword>
<dbReference type="InParanoid" id="A0A7L4YL06"/>
<dbReference type="Pfam" id="PF01019">
    <property type="entry name" value="G_glu_transpept"/>
    <property type="match status" value="2"/>
</dbReference>
<dbReference type="PRINTS" id="PR01210">
    <property type="entry name" value="GGTRANSPTASE"/>
</dbReference>
<dbReference type="SUPFAM" id="SSF56235">
    <property type="entry name" value="N-terminal nucleophile aminohydrolases (Ntn hydrolases)"/>
    <property type="match status" value="1"/>
</dbReference>
<gene>
    <name evidence="5" type="ORF">EK0264_03940</name>
</gene>
<dbReference type="AlphaFoldDB" id="A0A7L4YL06"/>
<evidence type="ECO:0000256" key="3">
    <source>
        <dbReference type="ARBA" id="ARBA00022801"/>
    </source>
</evidence>
<dbReference type="EMBL" id="CP047156">
    <property type="protein sequence ID" value="QHB99518.1"/>
    <property type="molecule type" value="Genomic_DNA"/>
</dbReference>
<dbReference type="PANTHER" id="PTHR43199">
    <property type="entry name" value="GLUTATHIONE HYDROLASE"/>
    <property type="match status" value="1"/>
</dbReference>
<dbReference type="PANTHER" id="PTHR43199:SF1">
    <property type="entry name" value="GLUTATHIONE HYDROLASE PROENZYME"/>
    <property type="match status" value="1"/>
</dbReference>
<reference evidence="5 6" key="1">
    <citation type="journal article" date="2018" name="Int. J. Syst. Evol. Microbiol.">
        <title>Epidermidibacterium keratini gen. nov., sp. nov., a member of the family Sporichthyaceae, isolated from keratin epidermis.</title>
        <authorList>
            <person name="Lee D.G."/>
            <person name="Trujillo M.E."/>
            <person name="Kang S."/>
            <person name="Nam J.J."/>
            <person name="Kim Y.J."/>
        </authorList>
    </citation>
    <scope>NUCLEOTIDE SEQUENCE [LARGE SCALE GENOMIC DNA]</scope>
    <source>
        <strain evidence="5 6">EPI-7</strain>
    </source>
</reference>
<dbReference type="KEGG" id="eke:EK0264_03940"/>
<evidence type="ECO:0000256" key="4">
    <source>
        <dbReference type="ARBA" id="ARBA00023145"/>
    </source>
</evidence>
<dbReference type="GO" id="GO:0016740">
    <property type="term" value="F:transferase activity"/>
    <property type="evidence" value="ECO:0007669"/>
    <property type="project" value="UniProtKB-KW"/>
</dbReference>
<proteinExistence type="inferred from homology"/>
<dbReference type="OrthoDB" id="9781342at2"/>
<accession>A0A7L4YL06</accession>
<organism evidence="5 6">
    <name type="scientific">Epidermidibacterium keratini</name>
    <dbReference type="NCBI Taxonomy" id="1891644"/>
    <lineage>
        <taxon>Bacteria</taxon>
        <taxon>Bacillati</taxon>
        <taxon>Actinomycetota</taxon>
        <taxon>Actinomycetes</taxon>
        <taxon>Sporichthyales</taxon>
        <taxon>Sporichthyaceae</taxon>
        <taxon>Epidermidibacterium</taxon>
    </lineage>
</organism>
<name>A0A7L4YL06_9ACTN</name>
<dbReference type="InterPro" id="IPR043137">
    <property type="entry name" value="GGT_ssub_C"/>
</dbReference>
<comment type="similarity">
    <text evidence="1">Belongs to the gamma-glutamyltransferase family.</text>
</comment>